<reference evidence="1 2" key="1">
    <citation type="submission" date="2018-04" db="EMBL/GenBank/DDBJ databases">
        <title>WGS assembly of Panicum hallii var. hallii HAL2.</title>
        <authorList>
            <person name="Lovell J."/>
            <person name="Jenkins J."/>
            <person name="Lowry D."/>
            <person name="Mamidi S."/>
            <person name="Sreedasyam A."/>
            <person name="Weng X."/>
            <person name="Barry K."/>
            <person name="Bonette J."/>
            <person name="Campitelli B."/>
            <person name="Daum C."/>
            <person name="Gordon S."/>
            <person name="Gould B."/>
            <person name="Lipzen A."/>
            <person name="MacQueen A."/>
            <person name="Palacio-Mejia J."/>
            <person name="Plott C."/>
            <person name="Shakirov E."/>
            <person name="Shu S."/>
            <person name="Yoshinaga Y."/>
            <person name="Zane M."/>
            <person name="Rokhsar D."/>
            <person name="Grimwood J."/>
            <person name="Schmutz J."/>
            <person name="Juenger T."/>
        </authorList>
    </citation>
    <scope>NUCLEOTIDE SEQUENCE [LARGE SCALE GENOMIC DNA]</scope>
    <source>
        <strain evidence="2">cv. HAL2</strain>
    </source>
</reference>
<dbReference type="Proteomes" id="UP000244336">
    <property type="component" value="Chromosome 4"/>
</dbReference>
<sequence>MLPNLSFFRRGVGLAFRGQRLNAHAAASCGCRRDDRCLFQFQFHHRHRRGTWLDDPPCSPVRRRLPRRCAPPQRFPSTRRRAFCCSRRTCGHGWTCA</sequence>
<evidence type="ECO:0000313" key="1">
    <source>
        <dbReference type="EMBL" id="PUZ59405.1"/>
    </source>
</evidence>
<name>A0A2T7DUZ1_9POAL</name>
<accession>A0A2T7DUZ1</accession>
<proteinExistence type="predicted"/>
<dbReference type="AlphaFoldDB" id="A0A2T7DUZ1"/>
<gene>
    <name evidence="1" type="ORF">GQ55_4G038500</name>
</gene>
<keyword evidence="2" id="KW-1185">Reference proteome</keyword>
<organism evidence="1 2">
    <name type="scientific">Panicum hallii var. hallii</name>
    <dbReference type="NCBI Taxonomy" id="1504633"/>
    <lineage>
        <taxon>Eukaryota</taxon>
        <taxon>Viridiplantae</taxon>
        <taxon>Streptophyta</taxon>
        <taxon>Embryophyta</taxon>
        <taxon>Tracheophyta</taxon>
        <taxon>Spermatophyta</taxon>
        <taxon>Magnoliopsida</taxon>
        <taxon>Liliopsida</taxon>
        <taxon>Poales</taxon>
        <taxon>Poaceae</taxon>
        <taxon>PACMAD clade</taxon>
        <taxon>Panicoideae</taxon>
        <taxon>Panicodae</taxon>
        <taxon>Paniceae</taxon>
        <taxon>Panicinae</taxon>
        <taxon>Panicum</taxon>
        <taxon>Panicum sect. Panicum</taxon>
    </lineage>
</organism>
<dbReference type="Gramene" id="PUZ59405">
    <property type="protein sequence ID" value="PUZ59405"/>
    <property type="gene ID" value="GQ55_4G038500"/>
</dbReference>
<protein>
    <submittedName>
        <fullName evidence="1">Uncharacterized protein</fullName>
    </submittedName>
</protein>
<evidence type="ECO:0000313" key="2">
    <source>
        <dbReference type="Proteomes" id="UP000244336"/>
    </source>
</evidence>
<dbReference type="EMBL" id="CM009752">
    <property type="protein sequence ID" value="PUZ59405.1"/>
    <property type="molecule type" value="Genomic_DNA"/>
</dbReference>